<proteinExistence type="predicted"/>
<sequence length="498" mass="52589">MSFLEAGEPSLPTDMWRASDADDLLPLMRDVRTHDLTPAERTLMQRMALSPATPPAGMQEPLLRAERARIMYDLGEAQAAATLMARLDTPPPGLDADEIVADLNLALGNEATACDMLNAPDRLSGYWAKLRAVCAALQGNTAGAELAIEMALQQDAVDSWLLAAVFATSGELPDAPEADYSSGLNLAISAEAGLTPPEAPVPANRPDLAAAMALHPKLPITLRVQSAGMASQAGMLETADYQALFLKLISEPGFVPSTPLESALYAARDPLVTDEDRAFALAAALEGAMDTPAHFSAVARLLWEDVERLPINTFTAANAPIFARAALATDHYTAAKDWSSANTMEGAREDGSFDAALMSALVTLAGSETTRSASDYIGERLATLAESDLQKQTAARLFALWTALGIAPPADARRLIVNAPERKSTPEIDLQLVGVLASAEADAAGEVILSTVGMTKGDPTALDDASLLLLLKALQRIGAEDAAREMALESTGYWKALN</sequence>
<organism evidence="1">
    <name type="scientific">hydrothermal vent metagenome</name>
    <dbReference type="NCBI Taxonomy" id="652676"/>
    <lineage>
        <taxon>unclassified sequences</taxon>
        <taxon>metagenomes</taxon>
        <taxon>ecological metagenomes</taxon>
    </lineage>
</organism>
<gene>
    <name evidence="1" type="ORF">MGWOODY_Hyp908</name>
</gene>
<name>A0A160TZT0_9ZZZZ</name>
<dbReference type="EMBL" id="CZQD01000038">
    <property type="protein sequence ID" value="CUS57305.1"/>
    <property type="molecule type" value="Genomic_DNA"/>
</dbReference>
<accession>A0A160TZT0</accession>
<dbReference type="AlphaFoldDB" id="A0A160TZT0"/>
<reference evidence="1" key="1">
    <citation type="submission" date="2015-10" db="EMBL/GenBank/DDBJ databases">
        <authorList>
            <person name="Gilbert D.G."/>
        </authorList>
    </citation>
    <scope>NUCLEOTIDE SEQUENCE</scope>
</reference>
<protein>
    <submittedName>
        <fullName evidence="1">Uncharacterized protein</fullName>
    </submittedName>
</protein>
<evidence type="ECO:0000313" key="1">
    <source>
        <dbReference type="EMBL" id="CUS57305.1"/>
    </source>
</evidence>